<evidence type="ECO:0000256" key="6">
    <source>
        <dbReference type="ARBA" id="ARBA00023154"/>
    </source>
</evidence>
<dbReference type="EC" id="3.5.1.130" evidence="8"/>
<evidence type="ECO:0000313" key="11">
    <source>
        <dbReference type="Proteomes" id="UP001596395"/>
    </source>
</evidence>
<comment type="caution">
    <text evidence="10">The sequence shown here is derived from an EMBL/GenBank/DDBJ whole genome shotgun (WGS) entry which is preliminary data.</text>
</comment>
<feature type="binding site" evidence="8">
    <location>
        <position position="167"/>
    </location>
    <ligand>
        <name>Zn(2+)</name>
        <dbReference type="ChEBI" id="CHEBI:29105"/>
        <label>2</label>
    </ligand>
</feature>
<sequence>MANADATGATADAADGGVATADVSAAEARELVADLVATPSPTGEEAAAAERLAAFFESHGREVWLDDVGNVRAPADDSVLLTSHVDTVPGDVPTCLTNADANLTDAEAVVNDAGGDDVTLPTDGTALVDDDALLWGRGSVDATGPLAAMAVAAVETGVSFVGVVGEETTSRGAHHLVADRDAPDVVINGEPSGWSALTLGYRGFVAATYEVATEAAHSSLPDLNAVEHATAWVEDVKDAFESPLGPGASAGDDASVFESVTVKPVMVDAGTEPGGNAVTATVDCQFRIPPGVDADDIEATVDKVTKRGVVEFGDAIPPHVASPRSELGRVFRTAIRQAGGDPSLLRKTGTADANLYDAAWNCPVATYGPGDSTLDHSPDEHLVLADYDRAVAVLESVASDLQ</sequence>
<dbReference type="NCBIfam" id="TIGR01902">
    <property type="entry name" value="dapE-lys-deAc"/>
    <property type="match status" value="1"/>
</dbReference>
<keyword evidence="8" id="KW-0055">Arginine biosynthesis</keyword>
<evidence type="ECO:0000256" key="1">
    <source>
        <dbReference type="ARBA" id="ARBA00022490"/>
    </source>
</evidence>
<comment type="function">
    <text evidence="8">Catalyzes the release of L-lysine from [LysW]-gamma-L-lysine and the release of L-ornithine from [LysW]-L-ornithine.</text>
</comment>
<dbReference type="GO" id="GO:0008270">
    <property type="term" value="F:zinc ion binding"/>
    <property type="evidence" value="ECO:0007669"/>
    <property type="project" value="UniProtKB-UniRule"/>
</dbReference>
<dbReference type="PANTHER" id="PTHR43808">
    <property type="entry name" value="ACETYLORNITHINE DEACETYLASE"/>
    <property type="match status" value="1"/>
</dbReference>
<accession>A0ABD5VDY0</accession>
<dbReference type="GO" id="GO:0042450">
    <property type="term" value="P:L-arginine biosynthetic process via ornithine"/>
    <property type="evidence" value="ECO:0007669"/>
    <property type="project" value="UniProtKB-UniRule"/>
</dbReference>
<dbReference type="AlphaFoldDB" id="A0ABD5VDY0"/>
<dbReference type="Pfam" id="PF07687">
    <property type="entry name" value="M20_dimer"/>
    <property type="match status" value="1"/>
</dbReference>
<dbReference type="InterPro" id="IPR002933">
    <property type="entry name" value="Peptidase_M20"/>
</dbReference>
<keyword evidence="1 8" id="KW-0963">Cytoplasm</keyword>
<protein>
    <recommendedName>
        <fullName evidence="8">Putative [LysW]-lysine/[LysW]-ornithine hydrolase</fullName>
        <ecNumber evidence="8">3.5.1.130</ecNumber>
        <ecNumber evidence="8">3.5.1.132</ecNumber>
    </recommendedName>
</protein>
<evidence type="ECO:0000256" key="4">
    <source>
        <dbReference type="ARBA" id="ARBA00022801"/>
    </source>
</evidence>
<dbReference type="GO" id="GO:0016811">
    <property type="term" value="F:hydrolase activity, acting on carbon-nitrogen (but not peptide) bonds, in linear amides"/>
    <property type="evidence" value="ECO:0007669"/>
    <property type="project" value="UniProtKB-UniRule"/>
</dbReference>
<dbReference type="GO" id="GO:0050897">
    <property type="term" value="F:cobalt ion binding"/>
    <property type="evidence" value="ECO:0007669"/>
    <property type="project" value="UniProtKB-UniRule"/>
</dbReference>
<dbReference type="InterPro" id="IPR010175">
    <property type="entry name" value="LysK"/>
</dbReference>
<dbReference type="EMBL" id="JBHSXN010000001">
    <property type="protein sequence ID" value="MFC6952678.1"/>
    <property type="molecule type" value="Genomic_DNA"/>
</dbReference>
<evidence type="ECO:0000256" key="8">
    <source>
        <dbReference type="HAMAP-Rule" id="MF_01120"/>
    </source>
</evidence>
<evidence type="ECO:0000313" key="10">
    <source>
        <dbReference type="EMBL" id="MFC6952678.1"/>
    </source>
</evidence>
<comment type="cofactor">
    <cofactor evidence="8">
        <name>Zn(2+)</name>
        <dbReference type="ChEBI" id="CHEBI:29105"/>
    </cofactor>
    <cofactor evidence="8">
        <name>Co(2+)</name>
        <dbReference type="ChEBI" id="CHEBI:48828"/>
    </cofactor>
    <text evidence="8">Binds 2 Zn(2+) or Co(2+) ions per subunit.</text>
</comment>
<feature type="binding site" evidence="8">
    <location>
        <position position="84"/>
    </location>
    <ligand>
        <name>Zn(2+)</name>
        <dbReference type="ChEBI" id="CHEBI:29105"/>
        <label>1</label>
    </ligand>
</feature>
<comment type="pathway">
    <text evidence="8">Amino-acid biosynthesis; L-lysine biosynthesis via AAA pathway; L-lysine from L-alpha-aminoadipate (Thermus route): step 5/5.</text>
</comment>
<dbReference type="InterPro" id="IPR050072">
    <property type="entry name" value="Peptidase_M20A"/>
</dbReference>
<keyword evidence="11" id="KW-1185">Reference proteome</keyword>
<dbReference type="RefSeq" id="WP_336349637.1">
    <property type="nucleotide sequence ID" value="NZ_JAZAQL010000001.1"/>
</dbReference>
<dbReference type="InterPro" id="IPR001261">
    <property type="entry name" value="ArgE/DapE_CS"/>
</dbReference>
<keyword evidence="5 8" id="KW-0862">Zinc</keyword>
<feature type="binding site" evidence="8">
    <location>
        <position position="141"/>
    </location>
    <ligand>
        <name>Zn(2+)</name>
        <dbReference type="ChEBI" id="CHEBI:29105"/>
        <label>1</label>
    </ligand>
</feature>
<comment type="catalytic activity">
    <reaction evidence="8">
        <text>[amino-group carrier protein]-C-terminal-gamma-(L-ornithyl)-L-glutamate + H2O = [amino-group carrier protein]-C-terminal-L-glutamate + L-ornithine</text>
        <dbReference type="Rhea" id="RHEA:52676"/>
        <dbReference type="Rhea" id="RHEA-COMP:9693"/>
        <dbReference type="Rhea" id="RHEA-COMP:13328"/>
        <dbReference type="ChEBI" id="CHEBI:15377"/>
        <dbReference type="ChEBI" id="CHEBI:46911"/>
        <dbReference type="ChEBI" id="CHEBI:78525"/>
        <dbReference type="ChEBI" id="CHEBI:136763"/>
        <dbReference type="EC" id="3.5.1.132"/>
    </reaction>
</comment>
<proteinExistence type="inferred from homology"/>
<keyword evidence="3 8" id="KW-0479">Metal-binding</keyword>
<feature type="domain" description="Peptidase M20 dimerisation" evidence="9">
    <location>
        <begin position="200"/>
        <end position="305"/>
    </location>
</feature>
<dbReference type="Proteomes" id="UP001596395">
    <property type="component" value="Unassembled WGS sequence"/>
</dbReference>
<dbReference type="NCBIfam" id="NF003367">
    <property type="entry name" value="PRK04443.1"/>
    <property type="match status" value="1"/>
</dbReference>
<gene>
    <name evidence="8" type="primary">lysK</name>
    <name evidence="10" type="ORF">ACFQGB_07350</name>
</gene>
<evidence type="ECO:0000256" key="5">
    <source>
        <dbReference type="ARBA" id="ARBA00022833"/>
    </source>
</evidence>
<feature type="binding site" evidence="8">
    <location>
        <position position="141"/>
    </location>
    <ligand>
        <name>Zn(2+)</name>
        <dbReference type="ChEBI" id="CHEBI:29105"/>
        <label>2</label>
    </ligand>
</feature>
<keyword evidence="6 8" id="KW-0457">Lysine biosynthesis</keyword>
<evidence type="ECO:0000256" key="7">
    <source>
        <dbReference type="ARBA" id="ARBA00023285"/>
    </source>
</evidence>
<dbReference type="Pfam" id="PF01546">
    <property type="entry name" value="Peptidase_M20"/>
    <property type="match status" value="1"/>
</dbReference>
<dbReference type="PANTHER" id="PTHR43808:SF28">
    <property type="entry name" value="[LYSW]-LYSINE_[LYSW]-ORNITHINE HYDROLASE"/>
    <property type="match status" value="1"/>
</dbReference>
<keyword evidence="4 8" id="KW-0378">Hydrolase</keyword>
<feature type="binding site" evidence="8">
    <location>
        <position position="376"/>
    </location>
    <ligand>
        <name>Zn(2+)</name>
        <dbReference type="ChEBI" id="CHEBI:29105"/>
        <label>2</label>
    </ligand>
</feature>
<comment type="subcellular location">
    <subcellularLocation>
        <location evidence="8">Cytoplasm</location>
    </subcellularLocation>
</comment>
<dbReference type="GO" id="GO:0019878">
    <property type="term" value="P:lysine biosynthetic process via aminoadipic acid"/>
    <property type="evidence" value="ECO:0007669"/>
    <property type="project" value="UniProtKB-UniRule"/>
</dbReference>
<dbReference type="HAMAP" id="MF_01120">
    <property type="entry name" value="LysK"/>
    <property type="match status" value="1"/>
</dbReference>
<name>A0ABD5VDY0_9EURY</name>
<dbReference type="Gene3D" id="3.40.630.10">
    <property type="entry name" value="Zn peptidases"/>
    <property type="match status" value="2"/>
</dbReference>
<dbReference type="EC" id="3.5.1.132" evidence="8"/>
<organism evidence="10 11">
    <name type="scientific">Halorubellus litoreus</name>
    <dbReference type="NCBI Taxonomy" id="755308"/>
    <lineage>
        <taxon>Archaea</taxon>
        <taxon>Methanobacteriati</taxon>
        <taxon>Methanobacteriota</taxon>
        <taxon>Stenosarchaea group</taxon>
        <taxon>Halobacteria</taxon>
        <taxon>Halobacteriales</taxon>
        <taxon>Halorubellaceae</taxon>
        <taxon>Halorubellus</taxon>
    </lineage>
</organism>
<evidence type="ECO:0000256" key="2">
    <source>
        <dbReference type="ARBA" id="ARBA00022605"/>
    </source>
</evidence>
<evidence type="ECO:0000259" key="9">
    <source>
        <dbReference type="Pfam" id="PF07687"/>
    </source>
</evidence>
<dbReference type="InterPro" id="IPR011650">
    <property type="entry name" value="Peptidase_M20_dimer"/>
</dbReference>
<feature type="active site" description="Proton acceptor" evidence="8">
    <location>
        <position position="166"/>
    </location>
</feature>
<reference evidence="10 11" key="1">
    <citation type="journal article" date="2019" name="Int. J. Syst. Evol. Microbiol.">
        <title>The Global Catalogue of Microorganisms (GCM) 10K type strain sequencing project: providing services to taxonomists for standard genome sequencing and annotation.</title>
        <authorList>
            <consortium name="The Broad Institute Genomics Platform"/>
            <consortium name="The Broad Institute Genome Sequencing Center for Infectious Disease"/>
            <person name="Wu L."/>
            <person name="Ma J."/>
        </authorList>
    </citation>
    <scope>NUCLEOTIDE SEQUENCE [LARGE SCALE GENOMIC DNA]</scope>
    <source>
        <strain evidence="10 11">GX26</strain>
    </source>
</reference>
<comment type="catalytic activity">
    <reaction evidence="8">
        <text>[amino-group carrier protein]-C-terminal-gamma-(L-lysyl)-L-glutamate + H2O = [amino-group carrier protein]-C-terminal-L-glutamate + L-lysine</text>
        <dbReference type="Rhea" id="RHEA:48684"/>
        <dbReference type="Rhea" id="RHEA-COMP:9693"/>
        <dbReference type="Rhea" id="RHEA-COMP:9715"/>
        <dbReference type="ChEBI" id="CHEBI:15377"/>
        <dbReference type="ChEBI" id="CHEBI:32551"/>
        <dbReference type="ChEBI" id="CHEBI:78525"/>
        <dbReference type="ChEBI" id="CHEBI:78526"/>
        <dbReference type="EC" id="3.5.1.130"/>
    </reaction>
</comment>
<dbReference type="GO" id="GO:0005737">
    <property type="term" value="C:cytoplasm"/>
    <property type="evidence" value="ECO:0007669"/>
    <property type="project" value="UniProtKB-SubCell"/>
</dbReference>
<keyword evidence="7 8" id="KW-0170">Cobalt</keyword>
<comment type="similarity">
    <text evidence="8">Belongs to the peptidase M20A family. LysK subfamily.</text>
</comment>
<dbReference type="SUPFAM" id="SSF53187">
    <property type="entry name" value="Zn-dependent exopeptidases"/>
    <property type="match status" value="1"/>
</dbReference>
<feature type="binding site" evidence="8">
    <location>
        <position position="190"/>
    </location>
    <ligand>
        <name>Zn(2+)</name>
        <dbReference type="ChEBI" id="CHEBI:29105"/>
        <label>1</label>
    </ligand>
</feature>
<dbReference type="PROSITE" id="PS00758">
    <property type="entry name" value="ARGE_DAPE_CPG2_1"/>
    <property type="match status" value="1"/>
</dbReference>
<evidence type="ECO:0000256" key="3">
    <source>
        <dbReference type="ARBA" id="ARBA00022723"/>
    </source>
</evidence>
<keyword evidence="2 8" id="KW-0028">Amino-acid biosynthesis</keyword>
<feature type="active site" evidence="8">
    <location>
        <position position="86"/>
    </location>
</feature>
<comment type="pathway">
    <text evidence="8">Amino-acid biosynthesis; L-arginine biosynthesis.</text>
</comment>